<reference evidence="1 2" key="3">
    <citation type="journal article" date="2022" name="Microbiol. Spectr.">
        <title>Folding features and dynamics of 3D genome architecture in plant fungal pathogens.</title>
        <authorList>
            <person name="Xia C."/>
        </authorList>
    </citation>
    <scope>NUCLEOTIDE SEQUENCE [LARGE SCALE GENOMIC DNA]</scope>
    <source>
        <strain evidence="1 2">93-210</strain>
    </source>
</reference>
<evidence type="ECO:0000313" key="1">
    <source>
        <dbReference type="EMBL" id="KAI7940416.1"/>
    </source>
</evidence>
<reference evidence="2" key="1">
    <citation type="journal article" date="2018" name="BMC Genomics">
        <title>Genomic insights into host adaptation between the wheat stripe rust pathogen (Puccinia striiformis f. sp. tritici) and the barley stripe rust pathogen (Puccinia striiformis f. sp. hordei).</title>
        <authorList>
            <person name="Xia C."/>
            <person name="Wang M."/>
            <person name="Yin C."/>
            <person name="Cornejo O.E."/>
            <person name="Hulbert S.H."/>
            <person name="Chen X."/>
        </authorList>
    </citation>
    <scope>NUCLEOTIDE SEQUENCE [LARGE SCALE GENOMIC DNA]</scope>
    <source>
        <strain evidence="2">93-210</strain>
    </source>
</reference>
<sequence>MKIIKFLIHCNIEEYDSMTLVLLKGSNGGRPYAIGFPLRSGNSNIQRCLGIRSHNNNEYLRLTTINPESHSLK</sequence>
<evidence type="ECO:0000313" key="2">
    <source>
        <dbReference type="Proteomes" id="UP001060170"/>
    </source>
</evidence>
<protein>
    <submittedName>
        <fullName evidence="1">Uncharacterized protein</fullName>
    </submittedName>
</protein>
<name>A0ACC0DWD1_9BASI</name>
<dbReference type="Proteomes" id="UP001060170">
    <property type="component" value="Chromosome 14"/>
</dbReference>
<gene>
    <name evidence="1" type="ORF">MJO28_014068</name>
</gene>
<reference evidence="2" key="2">
    <citation type="journal article" date="2018" name="Mol. Plant Microbe Interact.">
        <title>Genome sequence resources for the wheat stripe rust pathogen (Puccinia striiformis f. sp. tritici) and the barley stripe rust pathogen (Puccinia striiformis f. sp. hordei).</title>
        <authorList>
            <person name="Xia C."/>
            <person name="Wang M."/>
            <person name="Yin C."/>
            <person name="Cornejo O.E."/>
            <person name="Hulbert S.H."/>
            <person name="Chen X."/>
        </authorList>
    </citation>
    <scope>NUCLEOTIDE SEQUENCE [LARGE SCALE GENOMIC DNA]</scope>
    <source>
        <strain evidence="2">93-210</strain>
    </source>
</reference>
<accession>A0ACC0DWD1</accession>
<organism evidence="1 2">
    <name type="scientific">Puccinia striiformis f. sp. tritici</name>
    <dbReference type="NCBI Taxonomy" id="168172"/>
    <lineage>
        <taxon>Eukaryota</taxon>
        <taxon>Fungi</taxon>
        <taxon>Dikarya</taxon>
        <taxon>Basidiomycota</taxon>
        <taxon>Pucciniomycotina</taxon>
        <taxon>Pucciniomycetes</taxon>
        <taxon>Pucciniales</taxon>
        <taxon>Pucciniaceae</taxon>
        <taxon>Puccinia</taxon>
    </lineage>
</organism>
<keyword evidence="2" id="KW-1185">Reference proteome</keyword>
<proteinExistence type="predicted"/>
<comment type="caution">
    <text evidence="1">The sequence shown here is derived from an EMBL/GenBank/DDBJ whole genome shotgun (WGS) entry which is preliminary data.</text>
</comment>
<dbReference type="EMBL" id="CM045878">
    <property type="protein sequence ID" value="KAI7940416.1"/>
    <property type="molecule type" value="Genomic_DNA"/>
</dbReference>